<name>A0A1N7PLP8_9PROT</name>
<keyword evidence="2" id="KW-1185">Reference proteome</keyword>
<accession>A0A1N7PLP8</accession>
<gene>
    <name evidence="1" type="ORF">SAMN05421779_10769</name>
</gene>
<dbReference type="AlphaFoldDB" id="A0A1N7PLP8"/>
<sequence>MKQAWKSPEGMGLRLAALVLLVSSLSACKEGVNSLQEAAFDGENYASGIASAARSLVVLDAVSVINTQKTLVDHISGWLNGQDCSTLRYNKGDNYCRPYYVNKPVVPQLYCYRTLAAVTCYEQPTGNPGDKLVGIREGGLQKTY</sequence>
<dbReference type="Proteomes" id="UP000185678">
    <property type="component" value="Unassembled WGS sequence"/>
</dbReference>
<evidence type="ECO:0000313" key="1">
    <source>
        <dbReference type="EMBL" id="SIT11511.1"/>
    </source>
</evidence>
<proteinExistence type="predicted"/>
<dbReference type="OrthoDB" id="7362049at2"/>
<protein>
    <recommendedName>
        <fullName evidence="3">Lipoprotein</fullName>
    </recommendedName>
</protein>
<reference evidence="1 2" key="1">
    <citation type="submission" date="2017-01" db="EMBL/GenBank/DDBJ databases">
        <authorList>
            <person name="Mah S.A."/>
            <person name="Swanson W.J."/>
            <person name="Moy G.W."/>
            <person name="Vacquier V.D."/>
        </authorList>
    </citation>
    <scope>NUCLEOTIDE SEQUENCE [LARGE SCALE GENOMIC DNA]</scope>
    <source>
        <strain evidence="1 2">DSM 11589</strain>
    </source>
</reference>
<dbReference type="RefSeq" id="WP_076401676.1">
    <property type="nucleotide sequence ID" value="NZ_FTOA01000007.1"/>
</dbReference>
<evidence type="ECO:0008006" key="3">
    <source>
        <dbReference type="Google" id="ProtNLM"/>
    </source>
</evidence>
<evidence type="ECO:0000313" key="2">
    <source>
        <dbReference type="Proteomes" id="UP000185678"/>
    </source>
</evidence>
<organism evidence="1 2">
    <name type="scientific">Insolitispirillum peregrinum</name>
    <dbReference type="NCBI Taxonomy" id="80876"/>
    <lineage>
        <taxon>Bacteria</taxon>
        <taxon>Pseudomonadati</taxon>
        <taxon>Pseudomonadota</taxon>
        <taxon>Alphaproteobacteria</taxon>
        <taxon>Rhodospirillales</taxon>
        <taxon>Novispirillaceae</taxon>
        <taxon>Insolitispirillum</taxon>
    </lineage>
</organism>
<dbReference type="EMBL" id="FTOA01000007">
    <property type="protein sequence ID" value="SIT11511.1"/>
    <property type="molecule type" value="Genomic_DNA"/>
</dbReference>
<dbReference type="PROSITE" id="PS51257">
    <property type="entry name" value="PROKAR_LIPOPROTEIN"/>
    <property type="match status" value="1"/>
</dbReference>